<comment type="caution">
    <text evidence="1">The sequence shown here is derived from an EMBL/GenBank/DDBJ whole genome shotgun (WGS) entry which is preliminary data.</text>
</comment>
<name>A0A232ES53_9HYME</name>
<evidence type="ECO:0000313" key="2">
    <source>
        <dbReference type="Proteomes" id="UP000215335"/>
    </source>
</evidence>
<dbReference type="Proteomes" id="UP000215335">
    <property type="component" value="Unassembled WGS sequence"/>
</dbReference>
<proteinExistence type="predicted"/>
<protein>
    <submittedName>
        <fullName evidence="1">Uncharacterized protein</fullName>
    </submittedName>
</protein>
<keyword evidence="2" id="KW-1185">Reference proteome</keyword>
<dbReference type="EMBL" id="NNAY01002488">
    <property type="protein sequence ID" value="OXU21199.1"/>
    <property type="molecule type" value="Genomic_DNA"/>
</dbReference>
<reference evidence="1 2" key="1">
    <citation type="journal article" date="2017" name="Curr. Biol.">
        <title>The Evolution of Venom by Co-option of Single-Copy Genes.</title>
        <authorList>
            <person name="Martinson E.O."/>
            <person name="Mrinalini"/>
            <person name="Kelkar Y.D."/>
            <person name="Chang C.H."/>
            <person name="Werren J.H."/>
        </authorList>
    </citation>
    <scope>NUCLEOTIDE SEQUENCE [LARGE SCALE GENOMIC DNA]</scope>
    <source>
        <strain evidence="1 2">Alberta</strain>
        <tissue evidence="1">Whole body</tissue>
    </source>
</reference>
<gene>
    <name evidence="1" type="ORF">TSAR_000318</name>
</gene>
<dbReference type="AlphaFoldDB" id="A0A232ES53"/>
<accession>A0A232ES53</accession>
<evidence type="ECO:0000313" key="1">
    <source>
        <dbReference type="EMBL" id="OXU21199.1"/>
    </source>
</evidence>
<sequence length="31" mass="3755">MYKIRRKKKLRARAPTFVIFGFCKQKSAFFS</sequence>
<organism evidence="1 2">
    <name type="scientific">Trichomalopsis sarcophagae</name>
    <dbReference type="NCBI Taxonomy" id="543379"/>
    <lineage>
        <taxon>Eukaryota</taxon>
        <taxon>Metazoa</taxon>
        <taxon>Ecdysozoa</taxon>
        <taxon>Arthropoda</taxon>
        <taxon>Hexapoda</taxon>
        <taxon>Insecta</taxon>
        <taxon>Pterygota</taxon>
        <taxon>Neoptera</taxon>
        <taxon>Endopterygota</taxon>
        <taxon>Hymenoptera</taxon>
        <taxon>Apocrita</taxon>
        <taxon>Proctotrupomorpha</taxon>
        <taxon>Chalcidoidea</taxon>
        <taxon>Pteromalidae</taxon>
        <taxon>Pteromalinae</taxon>
        <taxon>Trichomalopsis</taxon>
    </lineage>
</organism>